<dbReference type="AlphaFoldDB" id="A0A069PQV3"/>
<gene>
    <name evidence="2" type="ORF">BG61_31165</name>
</gene>
<dbReference type="PANTHER" id="PTHR43162">
    <property type="match status" value="1"/>
</dbReference>
<dbReference type="Gene3D" id="3.90.25.10">
    <property type="entry name" value="UDP-galactose 4-epimerase, domain 1"/>
    <property type="match status" value="1"/>
</dbReference>
<dbReference type="Gene3D" id="3.40.50.720">
    <property type="entry name" value="NAD(P)-binding Rossmann-like Domain"/>
    <property type="match status" value="1"/>
</dbReference>
<dbReference type="Pfam" id="PF05368">
    <property type="entry name" value="NmrA"/>
    <property type="match status" value="1"/>
</dbReference>
<reference evidence="2 3" key="1">
    <citation type="submission" date="2014-03" db="EMBL/GenBank/DDBJ databases">
        <title>Draft Genome Sequences of Four Burkholderia Strains.</title>
        <authorList>
            <person name="Liu X.Y."/>
            <person name="Li C.X."/>
            <person name="Xu J.H."/>
        </authorList>
    </citation>
    <scope>NUCLEOTIDE SEQUENCE [LARGE SCALE GENOMIC DNA]</scope>
    <source>
        <strain evidence="2 3">DSM 50014</strain>
    </source>
</reference>
<protein>
    <submittedName>
        <fullName evidence="2">NmrA family transcriptional regulator</fullName>
    </submittedName>
</protein>
<dbReference type="Proteomes" id="UP000027466">
    <property type="component" value="Unassembled WGS sequence"/>
</dbReference>
<proteinExistence type="predicted"/>
<evidence type="ECO:0000259" key="1">
    <source>
        <dbReference type="Pfam" id="PF05368"/>
    </source>
</evidence>
<dbReference type="PANTHER" id="PTHR43162:SF1">
    <property type="entry name" value="PRESTALK A DIFFERENTIATION PROTEIN A"/>
    <property type="match status" value="1"/>
</dbReference>
<accession>A0A069PQV3</accession>
<dbReference type="InterPro" id="IPR036291">
    <property type="entry name" value="NAD(P)-bd_dom_sf"/>
</dbReference>
<dbReference type="InterPro" id="IPR008030">
    <property type="entry name" value="NmrA-like"/>
</dbReference>
<keyword evidence="3" id="KW-1185">Reference proteome</keyword>
<feature type="domain" description="NmrA-like" evidence="1">
    <location>
        <begin position="3"/>
        <end position="232"/>
    </location>
</feature>
<dbReference type="InterPro" id="IPR051604">
    <property type="entry name" value="Ergot_Alk_Oxidoreductase"/>
</dbReference>
<dbReference type="STRING" id="60547.GCA_000751215_04743"/>
<dbReference type="RefSeq" id="WP_035936191.1">
    <property type="nucleotide sequence ID" value="NZ_CADFFX010000038.1"/>
</dbReference>
<dbReference type="EMBL" id="JFHC01000055">
    <property type="protein sequence ID" value="KDR39646.1"/>
    <property type="molecule type" value="Genomic_DNA"/>
</dbReference>
<dbReference type="SUPFAM" id="SSF51735">
    <property type="entry name" value="NAD(P)-binding Rossmann-fold domains"/>
    <property type="match status" value="1"/>
</dbReference>
<evidence type="ECO:0000313" key="2">
    <source>
        <dbReference type="EMBL" id="KDR39646.1"/>
    </source>
</evidence>
<sequence>MYAITGITGQVGGVVARQLLDAGRGVRAIVRSADKGAVWGAQGCEVALADMADARALTAAFRDTEGVFVLLPPNFAPSAGFGETRAIVAALREALAEAQAPRVVCLSTIGAQAERPNLLQQLQIMERELGQLDLPIAFLRAAWFMENALWDVEPAGARGVIPSFLQPLDKPVPMVATADIGQVAADLLLDESWHGKRVVELEGPARVSPDDIAAAFTAALGHPVRAEAVARESWEGLFKSQGTADPTPRIQMLDGFNEGWIEFEGEPLTGTVELDSVVRELVARAG</sequence>
<evidence type="ECO:0000313" key="3">
    <source>
        <dbReference type="Proteomes" id="UP000027466"/>
    </source>
</evidence>
<comment type="caution">
    <text evidence="2">The sequence shown here is derived from an EMBL/GenBank/DDBJ whole genome shotgun (WGS) entry which is preliminary data.</text>
</comment>
<name>A0A069PQV3_9BURK</name>
<organism evidence="2 3">
    <name type="scientific">Caballeronia glathei</name>
    <dbReference type="NCBI Taxonomy" id="60547"/>
    <lineage>
        <taxon>Bacteria</taxon>
        <taxon>Pseudomonadati</taxon>
        <taxon>Pseudomonadota</taxon>
        <taxon>Betaproteobacteria</taxon>
        <taxon>Burkholderiales</taxon>
        <taxon>Burkholderiaceae</taxon>
        <taxon>Caballeronia</taxon>
    </lineage>
</organism>